<accession>A0ACB8AQZ0</accession>
<gene>
    <name evidence="1" type="ORF">BJ138DRAFT_1176726</name>
</gene>
<evidence type="ECO:0000313" key="2">
    <source>
        <dbReference type="Proteomes" id="UP000790377"/>
    </source>
</evidence>
<reference evidence="1" key="1">
    <citation type="journal article" date="2021" name="New Phytol.">
        <title>Evolutionary innovations through gain and loss of genes in the ectomycorrhizal Boletales.</title>
        <authorList>
            <person name="Wu G."/>
            <person name="Miyauchi S."/>
            <person name="Morin E."/>
            <person name="Kuo A."/>
            <person name="Drula E."/>
            <person name="Varga T."/>
            <person name="Kohler A."/>
            <person name="Feng B."/>
            <person name="Cao Y."/>
            <person name="Lipzen A."/>
            <person name="Daum C."/>
            <person name="Hundley H."/>
            <person name="Pangilinan J."/>
            <person name="Johnson J."/>
            <person name="Barry K."/>
            <person name="LaButti K."/>
            <person name="Ng V."/>
            <person name="Ahrendt S."/>
            <person name="Min B."/>
            <person name="Choi I.G."/>
            <person name="Park H."/>
            <person name="Plett J.M."/>
            <person name="Magnuson J."/>
            <person name="Spatafora J.W."/>
            <person name="Nagy L.G."/>
            <person name="Henrissat B."/>
            <person name="Grigoriev I.V."/>
            <person name="Yang Z.L."/>
            <person name="Xu J."/>
            <person name="Martin F.M."/>
        </authorList>
    </citation>
    <scope>NUCLEOTIDE SEQUENCE</scope>
    <source>
        <strain evidence="1">ATCC 28755</strain>
    </source>
</reference>
<sequence length="336" mass="36969">MATANPPMAPVGTVGIDLSPEFNALYVGITLAVALTGITVVQAWTYVNDNMDSWILRSFVALLLMADIGTTFLDVQVMHNCLITNFGNLAPLAVTTKEGLAEFILTLIVVFLVQGFFVTRIYMLQKEKWWNPVIILLFATVALGTGAVALADLVKHPSVLVLATAENKIMFSITGSFSAVADIMITASLTMLLSSAKTGMQRTNTVLQKLIVFIVSRGLMVSVTQVLFLIVYLIRPDRLWWVPLHFISSKLYVITMVAMLNERSQLRSKRGGIHTSNYLTDSVANTHTPSRVVVHTTIELNRYPKDDNCDDSAIAENHSKEGPEKEASSISDSYRV</sequence>
<keyword evidence="2" id="KW-1185">Reference proteome</keyword>
<organism evidence="1 2">
    <name type="scientific">Hygrophoropsis aurantiaca</name>
    <dbReference type="NCBI Taxonomy" id="72124"/>
    <lineage>
        <taxon>Eukaryota</taxon>
        <taxon>Fungi</taxon>
        <taxon>Dikarya</taxon>
        <taxon>Basidiomycota</taxon>
        <taxon>Agaricomycotina</taxon>
        <taxon>Agaricomycetes</taxon>
        <taxon>Agaricomycetidae</taxon>
        <taxon>Boletales</taxon>
        <taxon>Coniophorineae</taxon>
        <taxon>Hygrophoropsidaceae</taxon>
        <taxon>Hygrophoropsis</taxon>
    </lineage>
</organism>
<dbReference type="Proteomes" id="UP000790377">
    <property type="component" value="Unassembled WGS sequence"/>
</dbReference>
<dbReference type="EMBL" id="MU267603">
    <property type="protein sequence ID" value="KAH7915193.1"/>
    <property type="molecule type" value="Genomic_DNA"/>
</dbReference>
<protein>
    <submittedName>
        <fullName evidence="1">Uncharacterized protein</fullName>
    </submittedName>
</protein>
<name>A0ACB8AQZ0_9AGAM</name>
<evidence type="ECO:0000313" key="1">
    <source>
        <dbReference type="EMBL" id="KAH7915193.1"/>
    </source>
</evidence>
<proteinExistence type="predicted"/>
<comment type="caution">
    <text evidence="1">The sequence shown here is derived from an EMBL/GenBank/DDBJ whole genome shotgun (WGS) entry which is preliminary data.</text>
</comment>